<evidence type="ECO:0000256" key="2">
    <source>
        <dbReference type="ARBA" id="ARBA00009054"/>
    </source>
</evidence>
<dbReference type="EMBL" id="JALJOR010000001">
    <property type="protein sequence ID" value="KAK9830312.1"/>
    <property type="molecule type" value="Genomic_DNA"/>
</dbReference>
<dbReference type="PANTHER" id="PTHR21237:SF23">
    <property type="entry name" value="GRPE PROTEIN HOMOLOG, MITOCHONDRIAL"/>
    <property type="match status" value="1"/>
</dbReference>
<keyword evidence="5" id="KW-0175">Coiled coil</keyword>
<reference evidence="6 7" key="1">
    <citation type="journal article" date="2024" name="Nat. Commun.">
        <title>Phylogenomics reveals the evolutionary origins of lichenization in chlorophyte algae.</title>
        <authorList>
            <person name="Puginier C."/>
            <person name="Libourel C."/>
            <person name="Otte J."/>
            <person name="Skaloud P."/>
            <person name="Haon M."/>
            <person name="Grisel S."/>
            <person name="Petersen M."/>
            <person name="Berrin J.G."/>
            <person name="Delaux P.M."/>
            <person name="Dal Grande F."/>
            <person name="Keller J."/>
        </authorList>
    </citation>
    <scope>NUCLEOTIDE SEQUENCE [LARGE SCALE GENOMIC DNA]</scope>
    <source>
        <strain evidence="6 7">SAG 2043</strain>
    </source>
</reference>
<evidence type="ECO:0008006" key="8">
    <source>
        <dbReference type="Google" id="ProtNLM"/>
    </source>
</evidence>
<dbReference type="CDD" id="cd00446">
    <property type="entry name" value="GrpE"/>
    <property type="match status" value="1"/>
</dbReference>
<dbReference type="SUPFAM" id="SSF51064">
    <property type="entry name" value="Head domain of nucleotide exchange factor GrpE"/>
    <property type="match status" value="1"/>
</dbReference>
<dbReference type="FunFam" id="2.30.22.10:FF:000002">
    <property type="entry name" value="GrpE protein homolog"/>
    <property type="match status" value="1"/>
</dbReference>
<evidence type="ECO:0000256" key="4">
    <source>
        <dbReference type="RuleBase" id="RU004478"/>
    </source>
</evidence>
<organism evidence="6 7">
    <name type="scientific">[Myrmecia] bisecta</name>
    <dbReference type="NCBI Taxonomy" id="41462"/>
    <lineage>
        <taxon>Eukaryota</taxon>
        <taxon>Viridiplantae</taxon>
        <taxon>Chlorophyta</taxon>
        <taxon>core chlorophytes</taxon>
        <taxon>Trebouxiophyceae</taxon>
        <taxon>Trebouxiales</taxon>
        <taxon>Trebouxiaceae</taxon>
        <taxon>Myrmecia</taxon>
    </lineage>
</organism>
<comment type="caution">
    <text evidence="6">The sequence shown here is derived from an EMBL/GenBank/DDBJ whole genome shotgun (WGS) entry which is preliminary data.</text>
</comment>
<dbReference type="SUPFAM" id="SSF58014">
    <property type="entry name" value="Coiled-coil domain of nucleotide exchange factor GrpE"/>
    <property type="match status" value="1"/>
</dbReference>
<dbReference type="Pfam" id="PF01025">
    <property type="entry name" value="GrpE"/>
    <property type="match status" value="1"/>
</dbReference>
<dbReference type="GO" id="GO:0000774">
    <property type="term" value="F:adenyl-nucleotide exchange factor activity"/>
    <property type="evidence" value="ECO:0007669"/>
    <property type="project" value="InterPro"/>
</dbReference>
<dbReference type="GO" id="GO:0042803">
    <property type="term" value="F:protein homodimerization activity"/>
    <property type="evidence" value="ECO:0007669"/>
    <property type="project" value="InterPro"/>
</dbReference>
<comment type="similarity">
    <text evidence="2 4">Belongs to the GrpE family.</text>
</comment>
<protein>
    <recommendedName>
        <fullName evidence="8">GrpE protein homolog</fullName>
    </recommendedName>
</protein>
<proteinExistence type="inferred from homology"/>
<dbReference type="Gene3D" id="2.30.22.10">
    <property type="entry name" value="Head domain of nucleotide exchange factor GrpE"/>
    <property type="match status" value="1"/>
</dbReference>
<dbReference type="PRINTS" id="PR00773">
    <property type="entry name" value="GRPEPROTEIN"/>
</dbReference>
<dbReference type="GO" id="GO:0030150">
    <property type="term" value="P:protein import into mitochondrial matrix"/>
    <property type="evidence" value="ECO:0007669"/>
    <property type="project" value="TreeGrafter"/>
</dbReference>
<dbReference type="GO" id="GO:0051082">
    <property type="term" value="F:unfolded protein binding"/>
    <property type="evidence" value="ECO:0007669"/>
    <property type="project" value="TreeGrafter"/>
</dbReference>
<feature type="coiled-coil region" evidence="5">
    <location>
        <begin position="39"/>
        <end position="110"/>
    </location>
</feature>
<evidence type="ECO:0000256" key="3">
    <source>
        <dbReference type="ARBA" id="ARBA00023186"/>
    </source>
</evidence>
<dbReference type="GO" id="GO:0006457">
    <property type="term" value="P:protein folding"/>
    <property type="evidence" value="ECO:0007669"/>
    <property type="project" value="InterPro"/>
</dbReference>
<dbReference type="InterPro" id="IPR009012">
    <property type="entry name" value="GrpE_head"/>
</dbReference>
<dbReference type="AlphaFoldDB" id="A0AAW1RAD4"/>
<gene>
    <name evidence="6" type="ORF">WJX72_010949</name>
</gene>
<name>A0AAW1RAD4_9CHLO</name>
<evidence type="ECO:0000256" key="5">
    <source>
        <dbReference type="SAM" id="Coils"/>
    </source>
</evidence>
<dbReference type="InterPro" id="IPR013805">
    <property type="entry name" value="GrpE_CC"/>
</dbReference>
<dbReference type="GO" id="GO:0001405">
    <property type="term" value="C:PAM complex, Tim23 associated import motor"/>
    <property type="evidence" value="ECO:0007669"/>
    <property type="project" value="TreeGrafter"/>
</dbReference>
<accession>A0AAW1RAD4</accession>
<dbReference type="GO" id="GO:0051087">
    <property type="term" value="F:protein-folding chaperone binding"/>
    <property type="evidence" value="ECO:0007669"/>
    <property type="project" value="InterPro"/>
</dbReference>
<sequence>MSGARSTTWNGQQEAVEPWCCSIAQVNSIPAIDDLKKDFETMNKGLAERKAEIDELKDKLLRAYADMENMRERTARQAESSQKFAVQGFVKSLLEVVDNLERAADSLSEDNLAGKGMDGQDMDRDKVLACLNQLHEGVRLTERVLLNALKKNGAEMYKPLGDKFDPNMHSALFQMEDPSREPGTVGAVTKSGCLLHGRVVRPAEVGVVRAP</sequence>
<evidence type="ECO:0000256" key="1">
    <source>
        <dbReference type="ARBA" id="ARBA00004305"/>
    </source>
</evidence>
<dbReference type="HAMAP" id="MF_01151">
    <property type="entry name" value="GrpE"/>
    <property type="match status" value="1"/>
</dbReference>
<dbReference type="PANTHER" id="PTHR21237">
    <property type="entry name" value="GRPE PROTEIN"/>
    <property type="match status" value="1"/>
</dbReference>
<comment type="subcellular location">
    <subcellularLocation>
        <location evidence="1">Mitochondrion matrix</location>
    </subcellularLocation>
</comment>
<dbReference type="Proteomes" id="UP001489004">
    <property type="component" value="Unassembled WGS sequence"/>
</dbReference>
<dbReference type="Gene3D" id="3.90.20.20">
    <property type="match status" value="1"/>
</dbReference>
<keyword evidence="3" id="KW-0143">Chaperone</keyword>
<dbReference type="InterPro" id="IPR000740">
    <property type="entry name" value="GrpE"/>
</dbReference>
<keyword evidence="7" id="KW-1185">Reference proteome</keyword>
<evidence type="ECO:0000313" key="7">
    <source>
        <dbReference type="Proteomes" id="UP001489004"/>
    </source>
</evidence>
<evidence type="ECO:0000313" key="6">
    <source>
        <dbReference type="EMBL" id="KAK9830312.1"/>
    </source>
</evidence>